<dbReference type="PANTHER" id="PTHR35201">
    <property type="entry name" value="TERPENE SYNTHASE"/>
    <property type="match status" value="1"/>
</dbReference>
<evidence type="ECO:0000256" key="3">
    <source>
        <dbReference type="SAM" id="MobiDB-lite"/>
    </source>
</evidence>
<dbReference type="InterPro" id="IPR008949">
    <property type="entry name" value="Isoprenoid_synthase_dom_sf"/>
</dbReference>
<dbReference type="SFLD" id="SFLDG01020">
    <property type="entry name" value="Terpene_Cyclase_Like_2"/>
    <property type="match status" value="1"/>
</dbReference>
<dbReference type="EMBL" id="BAAABW010000024">
    <property type="protein sequence ID" value="GAA0361590.1"/>
    <property type="molecule type" value="Genomic_DNA"/>
</dbReference>
<keyword evidence="2" id="KW-0460">Magnesium</keyword>
<dbReference type="Pfam" id="PF19086">
    <property type="entry name" value="Terpene_syn_C_2"/>
    <property type="match status" value="1"/>
</dbReference>
<comment type="caution">
    <text evidence="4">The sequence shown here is derived from an EMBL/GenBank/DDBJ whole genome shotgun (WGS) entry which is preliminary data.</text>
</comment>
<dbReference type="InterPro" id="IPR034686">
    <property type="entry name" value="Terpene_cyclase-like_2"/>
</dbReference>
<keyword evidence="2" id="KW-0479">Metal-binding</keyword>
<evidence type="ECO:0000256" key="2">
    <source>
        <dbReference type="RuleBase" id="RU366034"/>
    </source>
</evidence>
<evidence type="ECO:0000313" key="5">
    <source>
        <dbReference type="Proteomes" id="UP001500063"/>
    </source>
</evidence>
<dbReference type="Proteomes" id="UP001500063">
    <property type="component" value="Unassembled WGS sequence"/>
</dbReference>
<feature type="region of interest" description="Disordered" evidence="3">
    <location>
        <begin position="332"/>
        <end position="363"/>
    </location>
</feature>
<dbReference type="Gene3D" id="1.10.600.10">
    <property type="entry name" value="Farnesyl Diphosphate Synthase"/>
    <property type="match status" value="1"/>
</dbReference>
<evidence type="ECO:0000313" key="4">
    <source>
        <dbReference type="EMBL" id="GAA0361590.1"/>
    </source>
</evidence>
<protein>
    <recommendedName>
        <fullName evidence="2">Terpene synthase</fullName>
        <ecNumber evidence="2">4.2.3.-</ecNumber>
    </recommendedName>
</protein>
<dbReference type="SUPFAM" id="SSF48576">
    <property type="entry name" value="Terpenoid synthases"/>
    <property type="match status" value="1"/>
</dbReference>
<dbReference type="PANTHER" id="PTHR35201:SF4">
    <property type="entry name" value="BETA-PINACENE SYNTHASE-RELATED"/>
    <property type="match status" value="1"/>
</dbReference>
<dbReference type="EC" id="4.2.3.-" evidence="2"/>
<organism evidence="4 5">
    <name type="scientific">Streptomyces blastmyceticus</name>
    <dbReference type="NCBI Taxonomy" id="68180"/>
    <lineage>
        <taxon>Bacteria</taxon>
        <taxon>Bacillati</taxon>
        <taxon>Actinomycetota</taxon>
        <taxon>Actinomycetes</taxon>
        <taxon>Kitasatosporales</taxon>
        <taxon>Streptomycetaceae</taxon>
        <taxon>Streptomyces</taxon>
    </lineage>
</organism>
<gene>
    <name evidence="4" type="ORF">GCM10010319_44040</name>
</gene>
<name>A0ABN0XEG3_9ACTN</name>
<reference evidence="4 5" key="1">
    <citation type="journal article" date="2019" name="Int. J. Syst. Evol. Microbiol.">
        <title>The Global Catalogue of Microorganisms (GCM) 10K type strain sequencing project: providing services to taxonomists for standard genome sequencing and annotation.</title>
        <authorList>
            <consortium name="The Broad Institute Genomics Platform"/>
            <consortium name="The Broad Institute Genome Sequencing Center for Infectious Disease"/>
            <person name="Wu L."/>
            <person name="Ma J."/>
        </authorList>
    </citation>
    <scope>NUCLEOTIDE SEQUENCE [LARGE SCALE GENOMIC DNA]</scope>
    <source>
        <strain evidence="4 5">JCM 4565</strain>
    </source>
</reference>
<keyword evidence="5" id="KW-1185">Reference proteome</keyword>
<dbReference type="RefSeq" id="WP_344120168.1">
    <property type="nucleotide sequence ID" value="NZ_BAAABW010000024.1"/>
</dbReference>
<dbReference type="SFLD" id="SFLDS00005">
    <property type="entry name" value="Isoprenoid_Synthase_Type_I"/>
    <property type="match status" value="1"/>
</dbReference>
<accession>A0ABN0XEG3</accession>
<evidence type="ECO:0000256" key="1">
    <source>
        <dbReference type="ARBA" id="ARBA00023239"/>
    </source>
</evidence>
<keyword evidence="1 2" id="KW-0456">Lyase</keyword>
<comment type="cofactor">
    <cofactor evidence="2">
        <name>Mg(2+)</name>
        <dbReference type="ChEBI" id="CHEBI:18420"/>
    </cofactor>
</comment>
<comment type="similarity">
    <text evidence="2">Belongs to the terpene synthase family.</text>
</comment>
<proteinExistence type="inferred from homology"/>
<sequence length="363" mass="40462">MSTSLALRPQADSWLPAPGTPYCLPRIDTRLPILCNPHCAEAERLTHSWERPALAAYFGSETAALRYQKQRATHWGCLCYPRATRDRMLRMSGLMHCLALLDDLFSIPAVRGHAERIRHYRELYLAALDGVAPPPEFPEVRLVHEAVPRAVAQMSPGLAARYLDGLRSIVDNTAAQSAGRDIRCFRTVDGYLQVRRVDVFGYWSAHLAEYAAEVDLTRELGRDDDLATAQDLAIESLIWVNDLYSFPKELTRGDSLNSMWLFMGVQGMELQQAVDELARLIGETERRFLATCARIDAGPLGGRPDVRGYLACLGHLMTGNLQFHRMATRYHGDDHAEGDPASGPRTLRPVVSTASIHHDTSDG</sequence>